<dbReference type="AlphaFoldDB" id="A0A167F9W0"/>
<comment type="caution">
    <text evidence="1">The sequence shown here is derived from an EMBL/GenBank/DDBJ whole genome shotgun (WGS) entry which is preliminary data.</text>
</comment>
<evidence type="ECO:0000313" key="2">
    <source>
        <dbReference type="Proteomes" id="UP000243498"/>
    </source>
</evidence>
<name>A0A167F9W0_METRR</name>
<dbReference type="Proteomes" id="UP000243498">
    <property type="component" value="Unassembled WGS sequence"/>
</dbReference>
<dbReference type="EMBL" id="AZHC01000009">
    <property type="protein sequence ID" value="OAA44976.1"/>
    <property type="molecule type" value="Genomic_DNA"/>
</dbReference>
<sequence>MAHLKNVDSPGLTVGGEDPRYLQPGTGGHLKGFGLLQRNGLAGLDDGLSSKAARLENDTTGTPQAQWVKATSVSSFRASLGERFGKVSCTFRVRSKTVVDCPKYFHTASKLPSSAGSPRLSLPRD</sequence>
<gene>
    <name evidence="1" type="ORF">NOR_03730</name>
</gene>
<evidence type="ECO:0000313" key="1">
    <source>
        <dbReference type="EMBL" id="OAA44976.1"/>
    </source>
</evidence>
<accession>A0A167F9W0</accession>
<protein>
    <submittedName>
        <fullName evidence="1">Uncharacterized protein</fullName>
    </submittedName>
</protein>
<reference evidence="1 2" key="1">
    <citation type="journal article" date="2016" name="Genome Biol. Evol.">
        <title>Divergent and convergent evolution of fungal pathogenicity.</title>
        <authorList>
            <person name="Shang Y."/>
            <person name="Xiao G."/>
            <person name="Zheng P."/>
            <person name="Cen K."/>
            <person name="Zhan S."/>
            <person name="Wang C."/>
        </authorList>
    </citation>
    <scope>NUCLEOTIDE SEQUENCE [LARGE SCALE GENOMIC DNA]</scope>
    <source>
        <strain evidence="1 2">RCEF 4871</strain>
    </source>
</reference>
<organism evidence="1 2">
    <name type="scientific">Metarhizium rileyi (strain RCEF 4871)</name>
    <name type="common">Nomuraea rileyi</name>
    <dbReference type="NCBI Taxonomy" id="1649241"/>
    <lineage>
        <taxon>Eukaryota</taxon>
        <taxon>Fungi</taxon>
        <taxon>Dikarya</taxon>
        <taxon>Ascomycota</taxon>
        <taxon>Pezizomycotina</taxon>
        <taxon>Sordariomycetes</taxon>
        <taxon>Hypocreomycetidae</taxon>
        <taxon>Hypocreales</taxon>
        <taxon>Clavicipitaceae</taxon>
        <taxon>Metarhizium</taxon>
    </lineage>
</organism>
<keyword evidence="2" id="KW-1185">Reference proteome</keyword>
<proteinExistence type="predicted"/>